<feature type="coiled-coil region" evidence="1">
    <location>
        <begin position="81"/>
        <end position="108"/>
    </location>
</feature>
<feature type="compositionally biased region" description="Polar residues" evidence="2">
    <location>
        <begin position="1"/>
        <end position="12"/>
    </location>
</feature>
<feature type="compositionally biased region" description="Low complexity" evidence="2">
    <location>
        <begin position="13"/>
        <end position="29"/>
    </location>
</feature>
<evidence type="ECO:0000256" key="2">
    <source>
        <dbReference type="SAM" id="MobiDB-lite"/>
    </source>
</evidence>
<feature type="region of interest" description="Disordered" evidence="2">
    <location>
        <begin position="1"/>
        <end position="32"/>
    </location>
</feature>
<name>A0A1V0SCN2_9VIRU</name>
<accession>A0A1V0SCN2</accession>
<evidence type="ECO:0000256" key="1">
    <source>
        <dbReference type="SAM" id="Coils"/>
    </source>
</evidence>
<organism evidence="3">
    <name type="scientific">Indivirus ILV1</name>
    <dbReference type="NCBI Taxonomy" id="1977633"/>
    <lineage>
        <taxon>Viruses</taxon>
        <taxon>Varidnaviria</taxon>
        <taxon>Bamfordvirae</taxon>
        <taxon>Nucleocytoviricota</taxon>
        <taxon>Megaviricetes</taxon>
        <taxon>Imitervirales</taxon>
        <taxon>Mimiviridae</taxon>
        <taxon>Klosneuvirinae</taxon>
        <taxon>Indivirus</taxon>
    </lineage>
</organism>
<proteinExistence type="predicted"/>
<sequence length="287" mass="34469">MNSQFTGSNRLVSNYNNSQQYNPSFQNNNLLMNNPSTLQQMQQIQKMKEMQQMKQLEKLNEVELTMDKEKIKESIIRPIKIEKNKQEKQELEKKWKESENNYRDKTGRDYGPEIKQYWSKRTNQPYKNIMKNEDYTKKISSDKDLIVHRVTNKDKEGVEEGFVDLQHKLEKHDDELKVIYSVSKKNEHKKKFEYNHVYKYRIQHDAKDHDELKEDKIKYYKDQQKKEEIGKKKLDVLLDTLVSDGIFNKDEITGLSLDKNKYNDTSNIKLVDNGTTNKKDKYIERRK</sequence>
<dbReference type="EMBL" id="KY684085">
    <property type="protein sequence ID" value="ARF09465.1"/>
    <property type="molecule type" value="Genomic_DNA"/>
</dbReference>
<gene>
    <name evidence="3" type="ORF">Indivirus_1_88</name>
</gene>
<evidence type="ECO:0000313" key="3">
    <source>
        <dbReference type="EMBL" id="ARF09465.1"/>
    </source>
</evidence>
<reference evidence="3" key="1">
    <citation type="journal article" date="2017" name="Science">
        <title>Giant viruses with an expanded complement of translation system components.</title>
        <authorList>
            <person name="Schulz F."/>
            <person name="Yutin N."/>
            <person name="Ivanova N.N."/>
            <person name="Ortega D.R."/>
            <person name="Lee T.K."/>
            <person name="Vierheilig J."/>
            <person name="Daims H."/>
            <person name="Horn M."/>
            <person name="Wagner M."/>
            <person name="Jensen G.J."/>
            <person name="Kyrpides N.C."/>
            <person name="Koonin E.V."/>
            <person name="Woyke T."/>
        </authorList>
    </citation>
    <scope>NUCLEOTIDE SEQUENCE</scope>
    <source>
        <strain evidence="3">ILV1</strain>
    </source>
</reference>
<keyword evidence="1" id="KW-0175">Coiled coil</keyword>
<protein>
    <submittedName>
        <fullName evidence="3">Uncharacterized protein</fullName>
    </submittedName>
</protein>